<accession>A0A2M7VA85</accession>
<keyword evidence="1" id="KW-1133">Transmembrane helix</keyword>
<gene>
    <name evidence="2" type="ORF">COX80_03565</name>
</gene>
<keyword evidence="1" id="KW-0472">Membrane</keyword>
<dbReference type="EMBL" id="PFPL01000045">
    <property type="protein sequence ID" value="PIZ95783.1"/>
    <property type="molecule type" value="Genomic_DNA"/>
</dbReference>
<name>A0A2M7VA85_9BACT</name>
<evidence type="ECO:0000313" key="3">
    <source>
        <dbReference type="Proteomes" id="UP000231453"/>
    </source>
</evidence>
<sequence length="442" mass="49042">MKDFFKKLKLNKKGSAFLFVMVFGFIGFMTITIGMTSYAIFESKASKQTYRKDLAFHIAEAGIDYYRWHLMSSPEDYYDGQGSGAIGPYVHDYYDKDGNVVGTFSIEIDVPPQGTYVVAVRSTGWSLENPNSKRTIEAYFGYESFSDSSFVVNADMRFSSTSFVHGKTFANGCIEFDGTSDSWVDSAKGANQCSYGNDGVYGTGGPTEFWRYGLPVRSFAGIGDNFDMLKDMANSPEGINLGSSSRWHIVFLDNGTFNLYRVNNYSSTKYDITSETFQSNQSLPENGVIYSTRSIWVEGVVKGRVSVVADNGAAILIPGNLLYSEKHADDILGLLSDTNIIIPYDVPNDMEIDGALLAKSGSISRPYFSYSYGSKYIRDSLSVFGSQIQYSSGGLKWVNSYGTIISGFIDTIYTYDGNLLYKPPVGIPVIPEYKLISWHELN</sequence>
<proteinExistence type="predicted"/>
<dbReference type="AlphaFoldDB" id="A0A2M7VA85"/>
<dbReference type="Proteomes" id="UP000231453">
    <property type="component" value="Unassembled WGS sequence"/>
</dbReference>
<comment type="caution">
    <text evidence="2">The sequence shown here is derived from an EMBL/GenBank/DDBJ whole genome shotgun (WGS) entry which is preliminary data.</text>
</comment>
<organism evidence="2 3">
    <name type="scientific">Candidatus Magasanikbacteria bacterium CG_4_10_14_0_2_um_filter_33_14</name>
    <dbReference type="NCBI Taxonomy" id="1974636"/>
    <lineage>
        <taxon>Bacteria</taxon>
        <taxon>Candidatus Magasanikiibacteriota</taxon>
    </lineage>
</organism>
<evidence type="ECO:0000313" key="2">
    <source>
        <dbReference type="EMBL" id="PIZ95783.1"/>
    </source>
</evidence>
<feature type="transmembrane region" description="Helical" evidence="1">
    <location>
        <begin position="16"/>
        <end position="41"/>
    </location>
</feature>
<protein>
    <recommendedName>
        <fullName evidence="4">Type 4 fimbrial biogenesis protein PilX N-terminal domain-containing protein</fullName>
    </recommendedName>
</protein>
<evidence type="ECO:0000256" key="1">
    <source>
        <dbReference type="SAM" id="Phobius"/>
    </source>
</evidence>
<keyword evidence="1" id="KW-0812">Transmembrane</keyword>
<evidence type="ECO:0008006" key="4">
    <source>
        <dbReference type="Google" id="ProtNLM"/>
    </source>
</evidence>
<reference evidence="3" key="1">
    <citation type="submission" date="2017-09" db="EMBL/GenBank/DDBJ databases">
        <title>Depth-based differentiation of microbial function through sediment-hosted aquifers and enrichment of novel symbionts in the deep terrestrial subsurface.</title>
        <authorList>
            <person name="Probst A.J."/>
            <person name="Ladd B."/>
            <person name="Jarett J.K."/>
            <person name="Geller-Mcgrath D.E."/>
            <person name="Sieber C.M.K."/>
            <person name="Emerson J.B."/>
            <person name="Anantharaman K."/>
            <person name="Thomas B.C."/>
            <person name="Malmstrom R."/>
            <person name="Stieglmeier M."/>
            <person name="Klingl A."/>
            <person name="Woyke T."/>
            <person name="Ryan C.M."/>
            <person name="Banfield J.F."/>
        </authorList>
    </citation>
    <scope>NUCLEOTIDE SEQUENCE [LARGE SCALE GENOMIC DNA]</scope>
</reference>